<evidence type="ECO:0000313" key="8">
    <source>
        <dbReference type="EMBL" id="HER95326.1"/>
    </source>
</evidence>
<dbReference type="AlphaFoldDB" id="A0A7V2AZ65"/>
<reference evidence="8" key="1">
    <citation type="journal article" date="2020" name="mSystems">
        <title>Genome- and Community-Level Interaction Insights into Carbon Utilization and Element Cycling Functions of Hydrothermarchaeota in Hydrothermal Sediment.</title>
        <authorList>
            <person name="Zhou Z."/>
            <person name="Liu Y."/>
            <person name="Xu W."/>
            <person name="Pan J."/>
            <person name="Luo Z.H."/>
            <person name="Li M."/>
        </authorList>
    </citation>
    <scope>NUCLEOTIDE SEQUENCE [LARGE SCALE GENOMIC DNA]</scope>
    <source>
        <strain evidence="8">SpSt-143</strain>
    </source>
</reference>
<dbReference type="GO" id="GO:0004139">
    <property type="term" value="F:deoxyribose-phosphate aldolase activity"/>
    <property type="evidence" value="ECO:0007669"/>
    <property type="project" value="UniProtKB-UniRule"/>
</dbReference>
<name>A0A7V2AZ65_RHOMR</name>
<dbReference type="InterPro" id="IPR013785">
    <property type="entry name" value="Aldolase_TIM"/>
</dbReference>
<comment type="similarity">
    <text evidence="1 7">Belongs to the DeoC/FbaB aldolase family. DeoC type 1 subfamily.</text>
</comment>
<dbReference type="CDD" id="cd00959">
    <property type="entry name" value="DeoC"/>
    <property type="match status" value="1"/>
</dbReference>
<comment type="catalytic activity">
    <reaction evidence="5 7">
        <text>2-deoxy-D-ribose 5-phosphate = D-glyceraldehyde 3-phosphate + acetaldehyde</text>
        <dbReference type="Rhea" id="RHEA:12821"/>
        <dbReference type="ChEBI" id="CHEBI:15343"/>
        <dbReference type="ChEBI" id="CHEBI:59776"/>
        <dbReference type="ChEBI" id="CHEBI:62877"/>
        <dbReference type="EC" id="4.1.2.4"/>
    </reaction>
</comment>
<dbReference type="FunFam" id="3.20.20.70:FF:000044">
    <property type="entry name" value="Deoxyribose-phosphate aldolase"/>
    <property type="match status" value="1"/>
</dbReference>
<feature type="active site" description="Schiff-base intermediate with acetaldehyde" evidence="7">
    <location>
        <position position="158"/>
    </location>
</feature>
<comment type="pathway">
    <text evidence="7">Carbohydrate degradation; 2-deoxy-D-ribose 1-phosphate degradation; D-glyceraldehyde 3-phosphate and acetaldehyde from 2-deoxy-alpha-D-ribose 1-phosphate: step 2/2.</text>
</comment>
<accession>A0A7V2AZ65</accession>
<keyword evidence="2 7" id="KW-0963">Cytoplasm</keyword>
<dbReference type="PANTHER" id="PTHR10889:SF1">
    <property type="entry name" value="DEOXYRIBOSE-PHOSPHATE ALDOLASE"/>
    <property type="match status" value="1"/>
</dbReference>
<feature type="active site" description="Proton donor/acceptor" evidence="7">
    <location>
        <position position="187"/>
    </location>
</feature>
<dbReference type="GO" id="GO:0005737">
    <property type="term" value="C:cytoplasm"/>
    <property type="evidence" value="ECO:0007669"/>
    <property type="project" value="UniProtKB-SubCell"/>
</dbReference>
<gene>
    <name evidence="7 8" type="primary">deoC</name>
    <name evidence="8" type="ORF">ENO59_02230</name>
</gene>
<evidence type="ECO:0000256" key="7">
    <source>
        <dbReference type="HAMAP-Rule" id="MF_00114"/>
    </source>
</evidence>
<protein>
    <recommendedName>
        <fullName evidence="7">Deoxyribose-phosphate aldolase</fullName>
        <shortName evidence="7">DERA</shortName>
        <ecNumber evidence="7">4.1.2.4</ecNumber>
    </recommendedName>
    <alternativeName>
        <fullName evidence="7">2-deoxy-D-ribose 5-phosphate aldolase</fullName>
    </alternativeName>
    <alternativeName>
        <fullName evidence="7">Phosphodeoxyriboaldolase</fullName>
        <shortName evidence="7">Deoxyriboaldolase</shortName>
    </alternativeName>
</protein>
<evidence type="ECO:0000256" key="6">
    <source>
        <dbReference type="ARBA" id="ARBA00056337"/>
    </source>
</evidence>
<evidence type="ECO:0000256" key="1">
    <source>
        <dbReference type="ARBA" id="ARBA00010936"/>
    </source>
</evidence>
<evidence type="ECO:0000256" key="5">
    <source>
        <dbReference type="ARBA" id="ARBA00048791"/>
    </source>
</evidence>
<dbReference type="EMBL" id="DSGB01000003">
    <property type="protein sequence ID" value="HER95326.1"/>
    <property type="molecule type" value="Genomic_DNA"/>
</dbReference>
<dbReference type="GO" id="GO:0016052">
    <property type="term" value="P:carbohydrate catabolic process"/>
    <property type="evidence" value="ECO:0007669"/>
    <property type="project" value="TreeGrafter"/>
</dbReference>
<dbReference type="UniPathway" id="UPA00002">
    <property type="reaction ID" value="UER00468"/>
</dbReference>
<dbReference type="SUPFAM" id="SSF51569">
    <property type="entry name" value="Aldolase"/>
    <property type="match status" value="1"/>
</dbReference>
<evidence type="ECO:0000256" key="4">
    <source>
        <dbReference type="ARBA" id="ARBA00023270"/>
    </source>
</evidence>
<dbReference type="PIRSF" id="PIRSF001357">
    <property type="entry name" value="DeoC"/>
    <property type="match status" value="1"/>
</dbReference>
<dbReference type="GO" id="GO:0009264">
    <property type="term" value="P:deoxyribonucleotide catabolic process"/>
    <property type="evidence" value="ECO:0007669"/>
    <property type="project" value="UniProtKB-UniRule"/>
</dbReference>
<dbReference type="InterPro" id="IPR002915">
    <property type="entry name" value="DeoC/FbaB/LacD_aldolase"/>
</dbReference>
<dbReference type="SMART" id="SM01133">
    <property type="entry name" value="DeoC"/>
    <property type="match status" value="1"/>
</dbReference>
<feature type="active site" description="Proton donor/acceptor" evidence="7">
    <location>
        <position position="92"/>
    </location>
</feature>
<evidence type="ECO:0000256" key="2">
    <source>
        <dbReference type="ARBA" id="ARBA00022490"/>
    </source>
</evidence>
<dbReference type="PANTHER" id="PTHR10889">
    <property type="entry name" value="DEOXYRIBOSE-PHOSPHATE ALDOLASE"/>
    <property type="match status" value="1"/>
</dbReference>
<proteinExistence type="inferred from homology"/>
<dbReference type="NCBIfam" id="TIGR00126">
    <property type="entry name" value="deoC"/>
    <property type="match status" value="1"/>
</dbReference>
<evidence type="ECO:0000256" key="3">
    <source>
        <dbReference type="ARBA" id="ARBA00023239"/>
    </source>
</evidence>
<organism evidence="8">
    <name type="scientific">Rhodothermus marinus</name>
    <name type="common">Rhodothermus obamensis</name>
    <dbReference type="NCBI Taxonomy" id="29549"/>
    <lineage>
        <taxon>Bacteria</taxon>
        <taxon>Pseudomonadati</taxon>
        <taxon>Rhodothermota</taxon>
        <taxon>Rhodothermia</taxon>
        <taxon>Rhodothermales</taxon>
        <taxon>Rhodothermaceae</taxon>
        <taxon>Rhodothermus</taxon>
    </lineage>
</organism>
<comment type="subcellular location">
    <subcellularLocation>
        <location evidence="7">Cytoplasm</location>
    </subcellularLocation>
</comment>
<keyword evidence="3 7" id="KW-0456">Lyase</keyword>
<dbReference type="GO" id="GO:0006018">
    <property type="term" value="P:2-deoxyribose 1-phosphate catabolic process"/>
    <property type="evidence" value="ECO:0007669"/>
    <property type="project" value="UniProtKB-UniRule"/>
</dbReference>
<sequence>MTSHELARYIDHTALKPETTEDQIRGLCAEAQRYGFAAVCINPCYVPLAASLLEGSGVAVCTVIGFPLGANQTITKVAEAVQALRDGARELDMVLNIGWLKSGQLEAVRDDIRAVVDVAHSAQPRARVKVILETALLTEAEKITACQLALEAGADFVKTSTGFLGGGATVEDVALLRRVVGDRMGVKASGGIRTRAQAEALLAAGATRLGTSSGVALLSDAAAEAAY</sequence>
<dbReference type="EC" id="4.1.2.4" evidence="7"/>
<dbReference type="HAMAP" id="MF_00114">
    <property type="entry name" value="DeoC_type1"/>
    <property type="match status" value="1"/>
</dbReference>
<dbReference type="InterPro" id="IPR028581">
    <property type="entry name" value="DeoC_typeI"/>
</dbReference>
<comment type="function">
    <text evidence="6 7">Catalyzes a reversible aldol reaction between acetaldehyde and D-glyceraldehyde 3-phosphate to generate 2-deoxy-D-ribose 5-phosphate.</text>
</comment>
<dbReference type="InterPro" id="IPR011343">
    <property type="entry name" value="DeoC"/>
</dbReference>
<comment type="caution">
    <text evidence="8">The sequence shown here is derived from an EMBL/GenBank/DDBJ whole genome shotgun (WGS) entry which is preliminary data.</text>
</comment>
<dbReference type="Pfam" id="PF01791">
    <property type="entry name" value="DeoC"/>
    <property type="match status" value="1"/>
</dbReference>
<keyword evidence="4 7" id="KW-0704">Schiff base</keyword>
<dbReference type="Gene3D" id="3.20.20.70">
    <property type="entry name" value="Aldolase class I"/>
    <property type="match status" value="1"/>
</dbReference>